<organism evidence="3 4">
    <name type="scientific">Pelomonas parva</name>
    <dbReference type="NCBI Taxonomy" id="3299032"/>
    <lineage>
        <taxon>Bacteria</taxon>
        <taxon>Pseudomonadati</taxon>
        <taxon>Pseudomonadota</taxon>
        <taxon>Betaproteobacteria</taxon>
        <taxon>Burkholderiales</taxon>
        <taxon>Sphaerotilaceae</taxon>
        <taxon>Roseateles</taxon>
    </lineage>
</organism>
<feature type="compositionally biased region" description="Basic and acidic residues" evidence="1">
    <location>
        <begin position="28"/>
        <end position="40"/>
    </location>
</feature>
<feature type="chain" id="PRO_5046088162" description="DUF4136 domain-containing protein" evidence="2">
    <location>
        <begin position="26"/>
        <end position="624"/>
    </location>
</feature>
<evidence type="ECO:0008006" key="5">
    <source>
        <dbReference type="Google" id="ProtNLM"/>
    </source>
</evidence>
<dbReference type="Proteomes" id="UP001606210">
    <property type="component" value="Unassembled WGS sequence"/>
</dbReference>
<evidence type="ECO:0000313" key="4">
    <source>
        <dbReference type="Proteomes" id="UP001606210"/>
    </source>
</evidence>
<keyword evidence="2" id="KW-0732">Signal</keyword>
<sequence>MNLSTLPIPRIVALMMMSLVGATSAGDDSARGAVDQREGRAPPSEKSLSWARRHLQDQVAREYLSTTSYFQGKTTNTTKYLKAQGYKSGAVCVDWGQIPQLSRRRVALGTVDENGAGFSVIKARGFAAAASTPKEAEQAALKACNLNKNNSARKYDCNCATLYTENGVVLEVPTRTAAIVANWLDSLEFPALCASWIEHKPIGFFVRPPNKPSFGVDKKATACSADLQTMRSGDFVVNDVVSAIERDKTSTPPGSPDVFPGPPVVDEHKLRDLDLRDDYGNQVSKYIWFYPPVGDVWAKAWSTEYTLPDKWGYHYKLFRVPDEARLAVTNTLKAIETSKLYRRIKRQMNPEVPLPNFDAKDRLANYVRAFDVTDPKTASAFNLQPAYWKGGLLGVERPITLWAEASVLVDAVGIPVSAPLRSVRPIAILSNRALYLYAEEIVREQPDESAGGVSEPFEGRVLNLSRCHPHTGCVAFAVDYLAAEVVAELSGEPIAAKLASPTVPRKGSARLQRTFEESRVLSGLAGPYYELSTYTVTAWAAPNFVPLATVHFRDRAAGKDSWGPDDQIYLTVSHALQISVGRNGTYTEPTAAQYRAYNDEVQRAVARALSRVTERLRAFTTVTD</sequence>
<proteinExistence type="predicted"/>
<keyword evidence="4" id="KW-1185">Reference proteome</keyword>
<feature type="signal peptide" evidence="2">
    <location>
        <begin position="1"/>
        <end position="25"/>
    </location>
</feature>
<reference evidence="3 4" key="1">
    <citation type="submission" date="2024-08" db="EMBL/GenBank/DDBJ databases">
        <authorList>
            <person name="Lu H."/>
        </authorList>
    </citation>
    <scope>NUCLEOTIDE SEQUENCE [LARGE SCALE GENOMIC DNA]</scope>
    <source>
        <strain evidence="3 4">LYH14W</strain>
    </source>
</reference>
<evidence type="ECO:0000256" key="2">
    <source>
        <dbReference type="SAM" id="SignalP"/>
    </source>
</evidence>
<feature type="region of interest" description="Disordered" evidence="1">
    <location>
        <begin position="27"/>
        <end position="47"/>
    </location>
</feature>
<protein>
    <recommendedName>
        <fullName evidence="5">DUF4136 domain-containing protein</fullName>
    </recommendedName>
</protein>
<name>A0ABW7FA87_9BURK</name>
<gene>
    <name evidence="3" type="ORF">ACG00Y_26785</name>
</gene>
<comment type="caution">
    <text evidence="3">The sequence shown here is derived from an EMBL/GenBank/DDBJ whole genome shotgun (WGS) entry which is preliminary data.</text>
</comment>
<accession>A0ABW7FA87</accession>
<dbReference type="EMBL" id="JBIGHV010000013">
    <property type="protein sequence ID" value="MFG6433543.1"/>
    <property type="molecule type" value="Genomic_DNA"/>
</dbReference>
<evidence type="ECO:0000313" key="3">
    <source>
        <dbReference type="EMBL" id="MFG6433543.1"/>
    </source>
</evidence>
<dbReference type="RefSeq" id="WP_394484365.1">
    <property type="nucleotide sequence ID" value="NZ_JBIGHV010000013.1"/>
</dbReference>
<evidence type="ECO:0000256" key="1">
    <source>
        <dbReference type="SAM" id="MobiDB-lite"/>
    </source>
</evidence>